<feature type="compositionally biased region" description="Polar residues" evidence="1">
    <location>
        <begin position="76"/>
        <end position="88"/>
    </location>
</feature>
<reference evidence="2" key="2">
    <citation type="submission" date="2023-05" db="EMBL/GenBank/DDBJ databases">
        <authorList>
            <consortium name="Lawrence Berkeley National Laboratory"/>
            <person name="Steindorff A."/>
            <person name="Hensen N."/>
            <person name="Bonometti L."/>
            <person name="Westerberg I."/>
            <person name="Brannstrom I.O."/>
            <person name="Guillou S."/>
            <person name="Cros-Aarteil S."/>
            <person name="Calhoun S."/>
            <person name="Haridas S."/>
            <person name="Kuo A."/>
            <person name="Mondo S."/>
            <person name="Pangilinan J."/>
            <person name="Riley R."/>
            <person name="Labutti K."/>
            <person name="Andreopoulos B."/>
            <person name="Lipzen A."/>
            <person name="Chen C."/>
            <person name="Yanf M."/>
            <person name="Daum C."/>
            <person name="Ng V."/>
            <person name="Clum A."/>
            <person name="Ohm R."/>
            <person name="Martin F."/>
            <person name="Silar P."/>
            <person name="Natvig D."/>
            <person name="Lalanne C."/>
            <person name="Gautier V."/>
            <person name="Ament-Velasquez S.L."/>
            <person name="Kruys A."/>
            <person name="Hutchinson M.I."/>
            <person name="Powell A.J."/>
            <person name="Barry K."/>
            <person name="Miller A.N."/>
            <person name="Grigoriev I.V."/>
            <person name="Debuchy R."/>
            <person name="Gladieux P."/>
            <person name="Thoren M.H."/>
            <person name="Johannesson H."/>
        </authorList>
    </citation>
    <scope>NUCLEOTIDE SEQUENCE</scope>
    <source>
        <strain evidence="2">PSN243</strain>
    </source>
</reference>
<dbReference type="Proteomes" id="UP001321760">
    <property type="component" value="Unassembled WGS sequence"/>
</dbReference>
<name>A0AAV9H541_9PEZI</name>
<feature type="region of interest" description="Disordered" evidence="1">
    <location>
        <begin position="21"/>
        <end position="96"/>
    </location>
</feature>
<protein>
    <submittedName>
        <fullName evidence="2">Uncharacterized protein</fullName>
    </submittedName>
</protein>
<evidence type="ECO:0000256" key="1">
    <source>
        <dbReference type="SAM" id="MobiDB-lite"/>
    </source>
</evidence>
<dbReference type="EMBL" id="MU865915">
    <property type="protein sequence ID" value="KAK4455026.1"/>
    <property type="molecule type" value="Genomic_DNA"/>
</dbReference>
<evidence type="ECO:0000313" key="3">
    <source>
        <dbReference type="Proteomes" id="UP001321760"/>
    </source>
</evidence>
<keyword evidence="3" id="KW-1185">Reference proteome</keyword>
<dbReference type="AlphaFoldDB" id="A0AAV9H541"/>
<sequence>MANRRGNLRDVQQFLTQYGDSYDADSWSPYNTATPRNVDDEAQSVGSESTPTWEEESNYTCTSRSSRTRTARSASIFSRHSAATQQSEAPPPQWDGYDVAGGEQFVLWCEFHQLIGCDAVFRGDDEARWIQHHIRHLKDQLPATLVCWFCDDQPAFVARQSADRGANFVERMQHIRQHINSEWATSDGMRPDFFMVEHMYGIRAIDKNTYRRAMAYSEIPRRWQPAADDEPPITSRSGAVVVNNGGRERRHRRHERN</sequence>
<reference evidence="2" key="1">
    <citation type="journal article" date="2023" name="Mol. Phylogenet. Evol.">
        <title>Genome-scale phylogeny and comparative genomics of the fungal order Sordariales.</title>
        <authorList>
            <person name="Hensen N."/>
            <person name="Bonometti L."/>
            <person name="Westerberg I."/>
            <person name="Brannstrom I.O."/>
            <person name="Guillou S."/>
            <person name="Cros-Aarteil S."/>
            <person name="Calhoun S."/>
            <person name="Haridas S."/>
            <person name="Kuo A."/>
            <person name="Mondo S."/>
            <person name="Pangilinan J."/>
            <person name="Riley R."/>
            <person name="LaButti K."/>
            <person name="Andreopoulos B."/>
            <person name="Lipzen A."/>
            <person name="Chen C."/>
            <person name="Yan M."/>
            <person name="Daum C."/>
            <person name="Ng V."/>
            <person name="Clum A."/>
            <person name="Steindorff A."/>
            <person name="Ohm R.A."/>
            <person name="Martin F."/>
            <person name="Silar P."/>
            <person name="Natvig D.O."/>
            <person name="Lalanne C."/>
            <person name="Gautier V."/>
            <person name="Ament-Velasquez S.L."/>
            <person name="Kruys A."/>
            <person name="Hutchinson M.I."/>
            <person name="Powell A.J."/>
            <person name="Barry K."/>
            <person name="Miller A.N."/>
            <person name="Grigoriev I.V."/>
            <person name="Debuchy R."/>
            <person name="Gladieux P."/>
            <person name="Hiltunen Thoren M."/>
            <person name="Johannesson H."/>
        </authorList>
    </citation>
    <scope>NUCLEOTIDE SEQUENCE</scope>
    <source>
        <strain evidence="2">PSN243</strain>
    </source>
</reference>
<accession>A0AAV9H541</accession>
<feature type="compositionally biased region" description="Basic residues" evidence="1">
    <location>
        <begin position="248"/>
        <end position="257"/>
    </location>
</feature>
<proteinExistence type="predicted"/>
<evidence type="ECO:0000313" key="2">
    <source>
        <dbReference type="EMBL" id="KAK4455026.1"/>
    </source>
</evidence>
<organism evidence="2 3">
    <name type="scientific">Podospora aff. communis PSN243</name>
    <dbReference type="NCBI Taxonomy" id="3040156"/>
    <lineage>
        <taxon>Eukaryota</taxon>
        <taxon>Fungi</taxon>
        <taxon>Dikarya</taxon>
        <taxon>Ascomycota</taxon>
        <taxon>Pezizomycotina</taxon>
        <taxon>Sordariomycetes</taxon>
        <taxon>Sordariomycetidae</taxon>
        <taxon>Sordariales</taxon>
        <taxon>Podosporaceae</taxon>
        <taxon>Podospora</taxon>
    </lineage>
</organism>
<gene>
    <name evidence="2" type="ORF">QBC34DRAFT_374792</name>
</gene>
<feature type="region of interest" description="Disordered" evidence="1">
    <location>
        <begin position="225"/>
        <end position="257"/>
    </location>
</feature>
<comment type="caution">
    <text evidence="2">The sequence shown here is derived from an EMBL/GenBank/DDBJ whole genome shotgun (WGS) entry which is preliminary data.</text>
</comment>